<dbReference type="AlphaFoldDB" id="A0A2T0BKX9"/>
<dbReference type="RefSeq" id="WP_106058135.1">
    <property type="nucleotide sequence ID" value="NZ_PVXQ01000001.1"/>
</dbReference>
<organism evidence="2 3">
    <name type="scientific">Clostridium vincentii</name>
    <dbReference type="NCBI Taxonomy" id="52704"/>
    <lineage>
        <taxon>Bacteria</taxon>
        <taxon>Bacillati</taxon>
        <taxon>Bacillota</taxon>
        <taxon>Clostridia</taxon>
        <taxon>Eubacteriales</taxon>
        <taxon>Clostridiaceae</taxon>
        <taxon>Clostridium</taxon>
    </lineage>
</organism>
<sequence length="257" mass="29498">MNKEKKVILQREVLGKDFRCYGDIDSPLFLAKDVAEWIKYDPSKVNEMVAMVDADEKLTETISWSGQGRKMWFLTEEGLYEVMMQSRKPFAKEFKKQVKQILKDIRKHKVYATPQKLEEMLNDPDSMIRTLQALKTECDKVAALKEKVAKDRPKVIFADAVSVSTTSILVGDCAKIIKQNGVDIVGTRFFRWLREYGYLIKQKGTDYNMPTQKSMELDLFEIKETVITHSDGHITISKTPKVTGKGQVYFINKLVAA</sequence>
<keyword evidence="3" id="KW-1185">Reference proteome</keyword>
<dbReference type="Pfam" id="PF02498">
    <property type="entry name" value="Bro-N"/>
    <property type="match status" value="1"/>
</dbReference>
<comment type="caution">
    <text evidence="2">The sequence shown here is derived from an EMBL/GenBank/DDBJ whole genome shotgun (WGS) entry which is preliminary data.</text>
</comment>
<evidence type="ECO:0000313" key="3">
    <source>
        <dbReference type="Proteomes" id="UP000239471"/>
    </source>
</evidence>
<accession>A0A2T0BKX9</accession>
<evidence type="ECO:0000313" key="2">
    <source>
        <dbReference type="EMBL" id="PRR84554.1"/>
    </source>
</evidence>
<name>A0A2T0BKX9_9CLOT</name>
<proteinExistence type="predicted"/>
<dbReference type="Pfam" id="PF03374">
    <property type="entry name" value="ANT"/>
    <property type="match status" value="1"/>
</dbReference>
<dbReference type="EMBL" id="PVXQ01000001">
    <property type="protein sequence ID" value="PRR84554.1"/>
    <property type="molecule type" value="Genomic_DNA"/>
</dbReference>
<dbReference type="InterPro" id="IPR003497">
    <property type="entry name" value="BRO_N_domain"/>
</dbReference>
<feature type="domain" description="Bro-N" evidence="1">
    <location>
        <begin position="1"/>
        <end position="109"/>
    </location>
</feature>
<reference evidence="2 3" key="1">
    <citation type="submission" date="2018-03" db="EMBL/GenBank/DDBJ databases">
        <title>Genome sequence of Clostridium vincentii DSM 10228.</title>
        <authorList>
            <person name="Poehlein A."/>
            <person name="Daniel R."/>
        </authorList>
    </citation>
    <scope>NUCLEOTIDE SEQUENCE [LARGE SCALE GENOMIC DNA]</scope>
    <source>
        <strain evidence="2 3">DSM 10228</strain>
    </source>
</reference>
<dbReference type="SMART" id="SM01040">
    <property type="entry name" value="Bro-N"/>
    <property type="match status" value="1"/>
</dbReference>
<protein>
    <submittedName>
        <fullName evidence="2">Phage antirepressor protein KilAC domain protein</fullName>
    </submittedName>
</protein>
<gene>
    <name evidence="2" type="ORF">CLVI_00770</name>
</gene>
<evidence type="ECO:0000259" key="1">
    <source>
        <dbReference type="PROSITE" id="PS51750"/>
    </source>
</evidence>
<dbReference type="InterPro" id="IPR005039">
    <property type="entry name" value="Ant_C"/>
</dbReference>
<dbReference type="OrthoDB" id="9812611at2"/>
<dbReference type="Proteomes" id="UP000239471">
    <property type="component" value="Unassembled WGS sequence"/>
</dbReference>
<dbReference type="GO" id="GO:0003677">
    <property type="term" value="F:DNA binding"/>
    <property type="evidence" value="ECO:0007669"/>
    <property type="project" value="InterPro"/>
</dbReference>
<dbReference type="PROSITE" id="PS51750">
    <property type="entry name" value="BRO_N"/>
    <property type="match status" value="1"/>
</dbReference>